<organism evidence="3 4">
    <name type="scientific">Mya arenaria</name>
    <name type="common">Soft-shell clam</name>
    <dbReference type="NCBI Taxonomy" id="6604"/>
    <lineage>
        <taxon>Eukaryota</taxon>
        <taxon>Metazoa</taxon>
        <taxon>Spiralia</taxon>
        <taxon>Lophotrochozoa</taxon>
        <taxon>Mollusca</taxon>
        <taxon>Bivalvia</taxon>
        <taxon>Autobranchia</taxon>
        <taxon>Heteroconchia</taxon>
        <taxon>Euheterodonta</taxon>
        <taxon>Imparidentia</taxon>
        <taxon>Neoheterodontei</taxon>
        <taxon>Myida</taxon>
        <taxon>Myoidea</taxon>
        <taxon>Myidae</taxon>
        <taxon>Mya</taxon>
    </lineage>
</organism>
<evidence type="ECO:0000313" key="3">
    <source>
        <dbReference type="EMBL" id="WAR01821.1"/>
    </source>
</evidence>
<keyword evidence="4" id="KW-1185">Reference proteome</keyword>
<dbReference type="InterPro" id="IPR028882">
    <property type="entry name" value="SDHAF2"/>
</dbReference>
<dbReference type="Pfam" id="PF03937">
    <property type="entry name" value="Sdh5"/>
    <property type="match status" value="1"/>
</dbReference>
<dbReference type="HAMAP" id="MF_03057">
    <property type="entry name" value="SDHAF2"/>
    <property type="match status" value="1"/>
</dbReference>
<keyword evidence="2" id="KW-0143">Chaperone</keyword>
<feature type="non-terminal residue" evidence="3">
    <location>
        <position position="1"/>
    </location>
</feature>
<dbReference type="Gene3D" id="1.10.150.250">
    <property type="entry name" value="Flavinator of succinate dehydrogenase"/>
    <property type="match status" value="1"/>
</dbReference>
<reference evidence="3" key="1">
    <citation type="submission" date="2022-11" db="EMBL/GenBank/DDBJ databases">
        <title>Centuries of genome instability and evolution in soft-shell clam transmissible cancer (bioRxiv).</title>
        <authorList>
            <person name="Hart S.F.M."/>
            <person name="Yonemitsu M.A."/>
            <person name="Giersch R.M."/>
            <person name="Beal B.F."/>
            <person name="Arriagada G."/>
            <person name="Davis B.W."/>
            <person name="Ostrander E.A."/>
            <person name="Goff S.P."/>
            <person name="Metzger M.J."/>
        </authorList>
    </citation>
    <scope>NUCLEOTIDE SEQUENCE</scope>
    <source>
        <strain evidence="3">MELC-2E11</strain>
        <tissue evidence="3">Siphon/mantle</tissue>
    </source>
</reference>
<dbReference type="PANTHER" id="PTHR12469:SF2">
    <property type="entry name" value="SUCCINATE DEHYDROGENASE ASSEMBLY FACTOR 2, MITOCHONDRIAL"/>
    <property type="match status" value="1"/>
</dbReference>
<dbReference type="InterPro" id="IPR005631">
    <property type="entry name" value="SDH"/>
</dbReference>
<accession>A0ABY7DYS4</accession>
<proteinExistence type="inferred from homology"/>
<dbReference type="InterPro" id="IPR036714">
    <property type="entry name" value="SDH_sf"/>
</dbReference>
<evidence type="ECO:0000256" key="2">
    <source>
        <dbReference type="ARBA" id="ARBA00023186"/>
    </source>
</evidence>
<dbReference type="Proteomes" id="UP001164746">
    <property type="component" value="Chromosome 4"/>
</dbReference>
<evidence type="ECO:0000313" key="4">
    <source>
        <dbReference type="Proteomes" id="UP001164746"/>
    </source>
</evidence>
<keyword evidence="1" id="KW-0496">Mitochondrion</keyword>
<evidence type="ECO:0000256" key="1">
    <source>
        <dbReference type="ARBA" id="ARBA00023128"/>
    </source>
</evidence>
<gene>
    <name evidence="3" type="ORF">MAR_008379</name>
</gene>
<sequence length="168" mass="19826">MSFQALQLNLGKWSWCVMHHVLRSTTVNSRRCMSGVVDPPDMSPPIPVYEDRSSDEPMETKRARLLYQSRKRGMTENGLLLSTFAARYLNKLTDTQLHMYDTLINKPTNDWEIYYWITGTKATPEQYDNEIMDMLKKHTRNEDQEVRLQQPSLPDLNFTEIKKEMDNY</sequence>
<dbReference type="PANTHER" id="PTHR12469">
    <property type="entry name" value="PROTEIN EMI5 HOMOLOG, MITOCHONDRIAL"/>
    <property type="match status" value="1"/>
</dbReference>
<name>A0ABY7DYS4_MYAAR</name>
<protein>
    <submittedName>
        <fullName evidence="3">SDHF2-like protein</fullName>
    </submittedName>
</protein>
<dbReference type="SUPFAM" id="SSF109910">
    <property type="entry name" value="YgfY-like"/>
    <property type="match status" value="1"/>
</dbReference>
<dbReference type="EMBL" id="CP111015">
    <property type="protein sequence ID" value="WAR01821.1"/>
    <property type="molecule type" value="Genomic_DNA"/>
</dbReference>